<evidence type="ECO:0000313" key="3">
    <source>
        <dbReference type="Proteomes" id="UP001162131"/>
    </source>
</evidence>
<name>A0AAU9KAE7_9CILI</name>
<dbReference type="AlphaFoldDB" id="A0AAU9KAE7"/>
<dbReference type="Proteomes" id="UP001162131">
    <property type="component" value="Unassembled WGS sequence"/>
</dbReference>
<sequence length="75" mass="8115">MTDKSFTSIDSSGIISLGTESSQNKDNSSISRKGSTNRSARLQSSSRKVVESVNISQNSVYISIHEGPCIRCVTF</sequence>
<evidence type="ECO:0000256" key="1">
    <source>
        <dbReference type="SAM" id="MobiDB-lite"/>
    </source>
</evidence>
<reference evidence="2" key="1">
    <citation type="submission" date="2021-09" db="EMBL/GenBank/DDBJ databases">
        <authorList>
            <consortium name="AG Swart"/>
            <person name="Singh M."/>
            <person name="Singh A."/>
            <person name="Seah K."/>
            <person name="Emmerich C."/>
        </authorList>
    </citation>
    <scope>NUCLEOTIDE SEQUENCE</scope>
    <source>
        <strain evidence="2">ATCC30299</strain>
    </source>
</reference>
<accession>A0AAU9KAE7</accession>
<comment type="caution">
    <text evidence="2">The sequence shown here is derived from an EMBL/GenBank/DDBJ whole genome shotgun (WGS) entry which is preliminary data.</text>
</comment>
<organism evidence="2 3">
    <name type="scientific">Blepharisma stoltei</name>
    <dbReference type="NCBI Taxonomy" id="1481888"/>
    <lineage>
        <taxon>Eukaryota</taxon>
        <taxon>Sar</taxon>
        <taxon>Alveolata</taxon>
        <taxon>Ciliophora</taxon>
        <taxon>Postciliodesmatophora</taxon>
        <taxon>Heterotrichea</taxon>
        <taxon>Heterotrichida</taxon>
        <taxon>Blepharismidae</taxon>
        <taxon>Blepharisma</taxon>
    </lineage>
</organism>
<gene>
    <name evidence="2" type="ORF">BSTOLATCC_MIC50744</name>
</gene>
<keyword evidence="3" id="KW-1185">Reference proteome</keyword>
<proteinExistence type="predicted"/>
<protein>
    <submittedName>
        <fullName evidence="2">Uncharacterized protein</fullName>
    </submittedName>
</protein>
<dbReference type="EMBL" id="CAJZBQ010000051">
    <property type="protein sequence ID" value="CAG9330142.1"/>
    <property type="molecule type" value="Genomic_DNA"/>
</dbReference>
<evidence type="ECO:0000313" key="2">
    <source>
        <dbReference type="EMBL" id="CAG9330142.1"/>
    </source>
</evidence>
<feature type="region of interest" description="Disordered" evidence="1">
    <location>
        <begin position="16"/>
        <end position="48"/>
    </location>
</feature>